<organism evidence="1 2">
    <name type="scientific">Mycolicibacterium canariasense</name>
    <name type="common">Mycobacterium canariasense</name>
    <dbReference type="NCBI Taxonomy" id="228230"/>
    <lineage>
        <taxon>Bacteria</taxon>
        <taxon>Bacillati</taxon>
        <taxon>Actinomycetota</taxon>
        <taxon>Actinomycetes</taxon>
        <taxon>Mycobacteriales</taxon>
        <taxon>Mycobacteriaceae</taxon>
        <taxon>Mycolicibacterium</taxon>
    </lineage>
</organism>
<reference evidence="2" key="1">
    <citation type="journal article" date="2016" name="Genome Announc.">
        <title>Draft Genome Sequences of Five Rapidly Growing Mycobacterium Species, M. thermoresistibile, M. fortuitum subsp. acetamidolyticum, M. canariasense, M. brisbanense, and M. novocastrense.</title>
        <authorList>
            <person name="Katahira K."/>
            <person name="Ogura Y."/>
            <person name="Gotoh Y."/>
            <person name="Hayashi T."/>
        </authorList>
    </citation>
    <scope>NUCLEOTIDE SEQUENCE [LARGE SCALE GENOMIC DNA]</scope>
    <source>
        <strain evidence="2">JCM15298</strain>
    </source>
</reference>
<gene>
    <name evidence="1" type="ORF">RMCC_0522</name>
</gene>
<evidence type="ECO:0000313" key="2">
    <source>
        <dbReference type="Proteomes" id="UP000069443"/>
    </source>
</evidence>
<keyword evidence="2" id="KW-1185">Reference proteome</keyword>
<accession>A0A100W8W9</accession>
<dbReference type="AlphaFoldDB" id="A0A100W8W9"/>
<proteinExistence type="predicted"/>
<name>A0A100W8W9_MYCCR</name>
<evidence type="ECO:0000313" key="1">
    <source>
        <dbReference type="EMBL" id="GAS93556.1"/>
    </source>
</evidence>
<reference evidence="2" key="2">
    <citation type="submission" date="2016-02" db="EMBL/GenBank/DDBJ databases">
        <title>Draft genome sequence of five rapidly growing Mycobacterium species.</title>
        <authorList>
            <person name="Katahira K."/>
            <person name="Gotou Y."/>
            <person name="Iida K."/>
            <person name="Ogura Y."/>
            <person name="Hayashi T."/>
        </authorList>
    </citation>
    <scope>NUCLEOTIDE SEQUENCE [LARGE SCALE GENOMIC DNA]</scope>
    <source>
        <strain evidence="2">JCM15298</strain>
    </source>
</reference>
<dbReference type="STRING" id="228230.RMCC_0522"/>
<protein>
    <submittedName>
        <fullName evidence="1">Short-chain dehydrogenase</fullName>
    </submittedName>
</protein>
<sequence length="59" mass="5620">MTGSAPRRAPRAGGSVVLMGGTGAGRVAPGLGIASALTNAMPALTAALALELAPVRVGH</sequence>
<dbReference type="EMBL" id="BCSY01000020">
    <property type="protein sequence ID" value="GAS93556.1"/>
    <property type="molecule type" value="Genomic_DNA"/>
</dbReference>
<dbReference type="Proteomes" id="UP000069443">
    <property type="component" value="Unassembled WGS sequence"/>
</dbReference>
<comment type="caution">
    <text evidence="1">The sequence shown here is derived from an EMBL/GenBank/DDBJ whole genome shotgun (WGS) entry which is preliminary data.</text>
</comment>